<feature type="compositionally biased region" description="Polar residues" evidence="1">
    <location>
        <begin position="260"/>
        <end position="276"/>
    </location>
</feature>
<proteinExistence type="predicted"/>
<sequence length="283" mass="31127">MASTPSASALTAVLRCRGNIWTRNPPTKRPATSAYSLGLAGGAVRDLPDERSRSHKAPTWETFLQGKRIVVGRRLTVTHNSSRVDAKILREKDSMERNTFCHPKLSQSRAHAILEVHSAPCDAQNAPVRQLALKLISNLPGTDACSQIVQMIKCEKYAAHICKIVFVQEINYFPKDILKVSITSSCLMENSGQIPSFVLTGWSSVKSTCLSLTTLVSEIMFRKLAVLCRSSCTPDGAPEHLLHRQDAKNLQNDALQANGQIHSPTDLNSSKVSVQKITEDRPD</sequence>
<keyword evidence="3" id="KW-1185">Reference proteome</keyword>
<comment type="caution">
    <text evidence="2">The sequence shown here is derived from an EMBL/GenBank/DDBJ whole genome shotgun (WGS) entry which is preliminary data.</text>
</comment>
<feature type="region of interest" description="Disordered" evidence="1">
    <location>
        <begin position="260"/>
        <end position="283"/>
    </location>
</feature>
<dbReference type="AlphaFoldDB" id="A0AAV1NHG9"/>
<accession>A0AAV1NHG9</accession>
<protein>
    <submittedName>
        <fullName evidence="2">Uncharacterized protein LOC128366397</fullName>
    </submittedName>
</protein>
<dbReference type="EMBL" id="CAWUFR010000037">
    <property type="protein sequence ID" value="CAK6958920.1"/>
    <property type="molecule type" value="Genomic_DNA"/>
</dbReference>
<evidence type="ECO:0000313" key="2">
    <source>
        <dbReference type="EMBL" id="CAK6958920.1"/>
    </source>
</evidence>
<evidence type="ECO:0000256" key="1">
    <source>
        <dbReference type="SAM" id="MobiDB-lite"/>
    </source>
</evidence>
<gene>
    <name evidence="2" type="ORF">FSCOSCO3_A008589</name>
</gene>
<evidence type="ECO:0000313" key="3">
    <source>
        <dbReference type="Proteomes" id="UP001314229"/>
    </source>
</evidence>
<name>A0AAV1NHG9_SCOSC</name>
<dbReference type="Proteomes" id="UP001314229">
    <property type="component" value="Unassembled WGS sequence"/>
</dbReference>
<organism evidence="2 3">
    <name type="scientific">Scomber scombrus</name>
    <name type="common">Atlantic mackerel</name>
    <name type="synonym">Scomber vernalis</name>
    <dbReference type="NCBI Taxonomy" id="13677"/>
    <lineage>
        <taxon>Eukaryota</taxon>
        <taxon>Metazoa</taxon>
        <taxon>Chordata</taxon>
        <taxon>Craniata</taxon>
        <taxon>Vertebrata</taxon>
        <taxon>Euteleostomi</taxon>
        <taxon>Actinopterygii</taxon>
        <taxon>Neopterygii</taxon>
        <taxon>Teleostei</taxon>
        <taxon>Neoteleostei</taxon>
        <taxon>Acanthomorphata</taxon>
        <taxon>Pelagiaria</taxon>
        <taxon>Scombriformes</taxon>
        <taxon>Scombridae</taxon>
        <taxon>Scomber</taxon>
    </lineage>
</organism>
<reference evidence="2 3" key="1">
    <citation type="submission" date="2024-01" db="EMBL/GenBank/DDBJ databases">
        <authorList>
            <person name="Alioto T."/>
            <person name="Alioto T."/>
            <person name="Gomez Garrido J."/>
        </authorList>
    </citation>
    <scope>NUCLEOTIDE SEQUENCE [LARGE SCALE GENOMIC DNA]</scope>
</reference>